<gene>
    <name evidence="1" type="ORF">J2Z28_005974</name>
</gene>
<reference evidence="1 2" key="1">
    <citation type="submission" date="2021-03" db="EMBL/GenBank/DDBJ databases">
        <title>Genomic Encyclopedia of Type Strains, Phase IV (KMG-IV): sequencing the most valuable type-strain genomes for metagenomic binning, comparative biology and taxonomic classification.</title>
        <authorList>
            <person name="Goeker M."/>
        </authorList>
    </citation>
    <scope>NUCLEOTIDE SEQUENCE [LARGE SCALE GENOMIC DNA]</scope>
    <source>
        <strain evidence="1 2">DSM 21292</strain>
    </source>
</reference>
<evidence type="ECO:0000313" key="1">
    <source>
        <dbReference type="EMBL" id="MBP2249279.1"/>
    </source>
</evidence>
<organism evidence="1 2">
    <name type="scientific">Paenibacillus xylanexedens</name>
    <dbReference type="NCBI Taxonomy" id="528191"/>
    <lineage>
        <taxon>Bacteria</taxon>
        <taxon>Bacillati</taxon>
        <taxon>Bacillota</taxon>
        <taxon>Bacilli</taxon>
        <taxon>Bacillales</taxon>
        <taxon>Paenibacillaceae</taxon>
        <taxon>Paenibacillus</taxon>
    </lineage>
</organism>
<dbReference type="Proteomes" id="UP000810207">
    <property type="component" value="Unassembled WGS sequence"/>
</dbReference>
<keyword evidence="2" id="KW-1185">Reference proteome</keyword>
<protein>
    <submittedName>
        <fullName evidence="1">Uncharacterized protein</fullName>
    </submittedName>
</protein>
<proteinExistence type="predicted"/>
<dbReference type="EMBL" id="JAGIKV010000035">
    <property type="protein sequence ID" value="MBP2249279.1"/>
    <property type="molecule type" value="Genomic_DNA"/>
</dbReference>
<sequence length="181" mass="19961">MKCGECMPLIDNYLIDNYLIDGPNVFPVTSNDRTIYVPYTTVSPNSRRDILLFDIPIGIRMLTAFSKLGPIMSFDSVYATPHLVLRNTTGSTNSGVALDLLAFPNRLTMFMVDFVKGKLNGITINSQQSDGYRFSNQPSIDFAANGLDLNMPFGLYMRGVSTTATGGGIWIDSALLETYFT</sequence>
<name>A0ABS4S2C2_PAEXY</name>
<accession>A0ABS4S2C2</accession>
<dbReference type="RefSeq" id="WP_211085471.1">
    <property type="nucleotide sequence ID" value="NZ_CBCSLC010000022.1"/>
</dbReference>
<evidence type="ECO:0000313" key="2">
    <source>
        <dbReference type="Proteomes" id="UP000810207"/>
    </source>
</evidence>
<comment type="caution">
    <text evidence="1">The sequence shown here is derived from an EMBL/GenBank/DDBJ whole genome shotgun (WGS) entry which is preliminary data.</text>
</comment>